<sequence length="96" mass="11310">MRRFNDKYGLKPGAGLVASLPVTKEDIVLYRIVSNYEHHVPVDTVDDLMEELEEVFGKHRKWYISDDNESFSKDYKIRLPRSKDTEVSMSEEWAEE</sequence>
<comment type="caution">
    <text evidence="1">The sequence shown here is derived from an EMBL/GenBank/DDBJ whole genome shotgun (WGS) entry which is preliminary data.</text>
</comment>
<dbReference type="OrthoDB" id="3107928at2759"/>
<keyword evidence="2" id="KW-1185">Reference proteome</keyword>
<organism evidence="1 2">
    <name type="scientific">Marasmius oreades</name>
    <name type="common">fairy-ring Marasmius</name>
    <dbReference type="NCBI Taxonomy" id="181124"/>
    <lineage>
        <taxon>Eukaryota</taxon>
        <taxon>Fungi</taxon>
        <taxon>Dikarya</taxon>
        <taxon>Basidiomycota</taxon>
        <taxon>Agaricomycotina</taxon>
        <taxon>Agaricomycetes</taxon>
        <taxon>Agaricomycetidae</taxon>
        <taxon>Agaricales</taxon>
        <taxon>Marasmiineae</taxon>
        <taxon>Marasmiaceae</taxon>
        <taxon>Marasmius</taxon>
    </lineage>
</organism>
<dbReference type="AlphaFoldDB" id="A0A9P7V034"/>
<proteinExistence type="predicted"/>
<name>A0A9P7V034_9AGAR</name>
<evidence type="ECO:0000313" key="1">
    <source>
        <dbReference type="EMBL" id="KAG7097866.1"/>
    </source>
</evidence>
<reference evidence="1" key="1">
    <citation type="journal article" date="2021" name="Genome Biol. Evol.">
        <title>The assembled and annotated genome of the fairy-ring fungus Marasmius oreades.</title>
        <authorList>
            <person name="Hiltunen M."/>
            <person name="Ament-Velasquez S.L."/>
            <person name="Johannesson H."/>
        </authorList>
    </citation>
    <scope>NUCLEOTIDE SEQUENCE</scope>
    <source>
        <strain evidence="1">03SP1</strain>
    </source>
</reference>
<accession>A0A9P7V034</accession>
<dbReference type="KEGG" id="more:E1B28_005178"/>
<dbReference type="RefSeq" id="XP_043014336.1">
    <property type="nucleotide sequence ID" value="XM_043149728.1"/>
</dbReference>
<dbReference type="EMBL" id="CM032182">
    <property type="protein sequence ID" value="KAG7097866.1"/>
    <property type="molecule type" value="Genomic_DNA"/>
</dbReference>
<dbReference type="GeneID" id="66074254"/>
<protein>
    <submittedName>
        <fullName evidence="1">Uncharacterized protein</fullName>
    </submittedName>
</protein>
<gene>
    <name evidence="1" type="ORF">E1B28_005178</name>
</gene>
<evidence type="ECO:0000313" key="2">
    <source>
        <dbReference type="Proteomes" id="UP001049176"/>
    </source>
</evidence>
<dbReference type="Proteomes" id="UP001049176">
    <property type="component" value="Chromosome 2"/>
</dbReference>